<dbReference type="PRINTS" id="PR00035">
    <property type="entry name" value="HTHGNTR"/>
</dbReference>
<dbReference type="Gene3D" id="1.10.10.10">
    <property type="entry name" value="Winged helix-like DNA-binding domain superfamily/Winged helix DNA-binding domain"/>
    <property type="match status" value="1"/>
</dbReference>
<dbReference type="SMART" id="SM00345">
    <property type="entry name" value="HTH_GNTR"/>
    <property type="match status" value="1"/>
</dbReference>
<organism evidence="7 8">
    <name type="scientific">Caldimonas mangrovi</name>
    <dbReference type="NCBI Taxonomy" id="2944811"/>
    <lineage>
        <taxon>Bacteria</taxon>
        <taxon>Pseudomonadati</taxon>
        <taxon>Pseudomonadota</taxon>
        <taxon>Betaproteobacteria</taxon>
        <taxon>Burkholderiales</taxon>
        <taxon>Sphaerotilaceae</taxon>
        <taxon>Caldimonas</taxon>
    </lineage>
</organism>
<keyword evidence="5" id="KW-0804">Transcription</keyword>
<dbReference type="InterPro" id="IPR015424">
    <property type="entry name" value="PyrdxlP-dep_Trfase"/>
</dbReference>
<keyword evidence="7" id="KW-0032">Aminotransferase</keyword>
<dbReference type="InterPro" id="IPR004839">
    <property type="entry name" value="Aminotransferase_I/II_large"/>
</dbReference>
<sequence length="493" mass="52660">MTDLTLLLRHALKPGKAARSPMQRRLSEALRNAVLEGRLPAGSRLPGSRGLAQDLGIARNTVLHAYEQLSVEGYVRADRQGTVVCRLPSGHAAGRSASRLPPGPDTLGPATLSHRGAAIVPPAAWDLDQRALAPGVPALDRFPLAAWQRRVSQVSKSLRHTALGYRDPLGEPVLRAAIATYVAAARGVRCGPAQVVVTSGTQESLALCAHLFADAGDTAWIEHPGYAGARSALERGGLSLAGVPVDSDGMACDATLWQRRPPRIVYTTPSHQYPLGVVLSLSRRLALIEHARRAGAWIIEDDYDGEFRLRGDPLPAMQGLVPDAPVIYLGTFSKTLYPSLRLGFMVLPASIAQAARHALGALLCQGQVAEQEVLAAFLQEGDFTMHVRRMRRLYAERQQALRDAIGRHWPLPHALSGGDCGLHLALSLPGEADDRTVERHAHAAGLGVRALSGYSMPAAPSRNGLVIGYGNTSPRQIGLAIVKLAACVKAVPR</sequence>
<dbReference type="PANTHER" id="PTHR46577:SF1">
    <property type="entry name" value="HTH-TYPE TRANSCRIPTIONAL REGULATORY PROTEIN GABR"/>
    <property type="match status" value="1"/>
</dbReference>
<dbReference type="InterPro" id="IPR051446">
    <property type="entry name" value="HTH_trans_reg/aminotransferase"/>
</dbReference>
<dbReference type="InterPro" id="IPR015421">
    <property type="entry name" value="PyrdxlP-dep_Trfase_major"/>
</dbReference>
<dbReference type="Gene3D" id="3.40.640.10">
    <property type="entry name" value="Type I PLP-dependent aspartate aminotransferase-like (Major domain)"/>
    <property type="match status" value="1"/>
</dbReference>
<protein>
    <submittedName>
        <fullName evidence="7">PLP-dependent aminotransferase family protein</fullName>
    </submittedName>
</protein>
<comment type="caution">
    <text evidence="7">The sequence shown here is derived from an EMBL/GenBank/DDBJ whole genome shotgun (WGS) entry which is preliminary data.</text>
</comment>
<dbReference type="SUPFAM" id="SSF53383">
    <property type="entry name" value="PLP-dependent transferases"/>
    <property type="match status" value="1"/>
</dbReference>
<dbReference type="InterPro" id="IPR036390">
    <property type="entry name" value="WH_DNA-bd_sf"/>
</dbReference>
<accession>A0ABT0YU94</accession>
<dbReference type="PROSITE" id="PS50949">
    <property type="entry name" value="HTH_GNTR"/>
    <property type="match status" value="1"/>
</dbReference>
<comment type="similarity">
    <text evidence="1">In the C-terminal section; belongs to the class-I pyridoxal-phosphate-dependent aminotransferase family.</text>
</comment>
<evidence type="ECO:0000256" key="5">
    <source>
        <dbReference type="ARBA" id="ARBA00023163"/>
    </source>
</evidence>
<dbReference type="CDD" id="cd00609">
    <property type="entry name" value="AAT_like"/>
    <property type="match status" value="1"/>
</dbReference>
<proteinExistence type="inferred from homology"/>
<evidence type="ECO:0000256" key="2">
    <source>
        <dbReference type="ARBA" id="ARBA00022898"/>
    </source>
</evidence>
<dbReference type="Proteomes" id="UP001165541">
    <property type="component" value="Unassembled WGS sequence"/>
</dbReference>
<evidence type="ECO:0000256" key="1">
    <source>
        <dbReference type="ARBA" id="ARBA00005384"/>
    </source>
</evidence>
<evidence type="ECO:0000259" key="6">
    <source>
        <dbReference type="PROSITE" id="PS50949"/>
    </source>
</evidence>
<feature type="domain" description="HTH gntR-type" evidence="6">
    <location>
        <begin position="20"/>
        <end position="87"/>
    </location>
</feature>
<keyword evidence="4" id="KW-0238">DNA-binding</keyword>
<evidence type="ECO:0000256" key="4">
    <source>
        <dbReference type="ARBA" id="ARBA00023125"/>
    </source>
</evidence>
<evidence type="ECO:0000313" key="8">
    <source>
        <dbReference type="Proteomes" id="UP001165541"/>
    </source>
</evidence>
<keyword evidence="7" id="KW-0808">Transferase</keyword>
<dbReference type="RefSeq" id="WP_251780804.1">
    <property type="nucleotide sequence ID" value="NZ_JAMKFE010000018.1"/>
</dbReference>
<dbReference type="CDD" id="cd07377">
    <property type="entry name" value="WHTH_GntR"/>
    <property type="match status" value="1"/>
</dbReference>
<evidence type="ECO:0000256" key="3">
    <source>
        <dbReference type="ARBA" id="ARBA00023015"/>
    </source>
</evidence>
<reference evidence="7" key="1">
    <citation type="submission" date="2022-05" db="EMBL/GenBank/DDBJ databases">
        <title>Schlegelella sp. nov., isolated from mangrove soil.</title>
        <authorList>
            <person name="Liu Y."/>
            <person name="Ge X."/>
            <person name="Liu W."/>
        </authorList>
    </citation>
    <scope>NUCLEOTIDE SEQUENCE</scope>
    <source>
        <strain evidence="7">S2-27</strain>
    </source>
</reference>
<dbReference type="InterPro" id="IPR000524">
    <property type="entry name" value="Tscrpt_reg_HTH_GntR"/>
</dbReference>
<name>A0ABT0YU94_9BURK</name>
<keyword evidence="8" id="KW-1185">Reference proteome</keyword>
<evidence type="ECO:0000313" key="7">
    <source>
        <dbReference type="EMBL" id="MCM5682327.1"/>
    </source>
</evidence>
<dbReference type="Pfam" id="PF00155">
    <property type="entry name" value="Aminotran_1_2"/>
    <property type="match status" value="1"/>
</dbReference>
<keyword evidence="3" id="KW-0805">Transcription regulation</keyword>
<keyword evidence="2" id="KW-0663">Pyridoxal phosphate</keyword>
<dbReference type="PANTHER" id="PTHR46577">
    <property type="entry name" value="HTH-TYPE TRANSCRIPTIONAL REGULATORY PROTEIN GABR"/>
    <property type="match status" value="1"/>
</dbReference>
<gene>
    <name evidence="7" type="ORF">M8A51_22595</name>
</gene>
<dbReference type="Pfam" id="PF00392">
    <property type="entry name" value="GntR"/>
    <property type="match status" value="1"/>
</dbReference>
<dbReference type="EMBL" id="JAMKFE010000018">
    <property type="protein sequence ID" value="MCM5682327.1"/>
    <property type="molecule type" value="Genomic_DNA"/>
</dbReference>
<dbReference type="InterPro" id="IPR036388">
    <property type="entry name" value="WH-like_DNA-bd_sf"/>
</dbReference>
<dbReference type="SUPFAM" id="SSF46785">
    <property type="entry name" value="Winged helix' DNA-binding domain"/>
    <property type="match status" value="1"/>
</dbReference>
<dbReference type="GO" id="GO:0008483">
    <property type="term" value="F:transaminase activity"/>
    <property type="evidence" value="ECO:0007669"/>
    <property type="project" value="UniProtKB-KW"/>
</dbReference>